<keyword evidence="2" id="KW-0808">Transferase</keyword>
<evidence type="ECO:0000256" key="5">
    <source>
        <dbReference type="ARBA" id="ARBA00022840"/>
    </source>
</evidence>
<evidence type="ECO:0000256" key="3">
    <source>
        <dbReference type="ARBA" id="ARBA00022741"/>
    </source>
</evidence>
<dbReference type="SMART" id="SM00220">
    <property type="entry name" value="S_TKc"/>
    <property type="match status" value="1"/>
</dbReference>
<dbReference type="InterPro" id="IPR000719">
    <property type="entry name" value="Prot_kinase_dom"/>
</dbReference>
<reference evidence="11" key="1">
    <citation type="journal article" date="2015" name="PLoS Genet.">
        <title>Genome Sequence and Transcriptome Analyses of Chrysochromulina tobin: Metabolic Tools for Enhanced Algal Fitness in the Prominent Order Prymnesiales (Haptophyceae).</title>
        <authorList>
            <person name="Hovde B.T."/>
            <person name="Deodato C.R."/>
            <person name="Hunsperger H.M."/>
            <person name="Ryken S.A."/>
            <person name="Yost W."/>
            <person name="Jha R.K."/>
            <person name="Patterson J."/>
            <person name="Monnat R.J. Jr."/>
            <person name="Barlow S.B."/>
            <person name="Starkenburg S.R."/>
            <person name="Cattolico R.A."/>
        </authorList>
    </citation>
    <scope>NUCLEOTIDE SEQUENCE</scope>
    <source>
        <strain evidence="11">CCMP291</strain>
    </source>
</reference>
<dbReference type="GO" id="GO:0005524">
    <property type="term" value="F:ATP binding"/>
    <property type="evidence" value="ECO:0007669"/>
    <property type="project" value="UniProtKB-UniRule"/>
</dbReference>
<evidence type="ECO:0000256" key="1">
    <source>
        <dbReference type="ARBA" id="ARBA00022527"/>
    </source>
</evidence>
<evidence type="ECO:0000256" key="6">
    <source>
        <dbReference type="PROSITE-ProRule" id="PRU10141"/>
    </source>
</evidence>
<feature type="binding site" evidence="6">
    <location>
        <position position="415"/>
    </location>
    <ligand>
        <name>ATP</name>
        <dbReference type="ChEBI" id="CHEBI:30616"/>
    </ligand>
</feature>
<feature type="compositionally biased region" description="Low complexity" evidence="7">
    <location>
        <begin position="132"/>
        <end position="142"/>
    </location>
</feature>
<keyword evidence="1" id="KW-0723">Serine/threonine-protein kinase</keyword>
<dbReference type="PROSITE" id="PS00108">
    <property type="entry name" value="PROTEIN_KINASE_ST"/>
    <property type="match status" value="1"/>
</dbReference>
<evidence type="ECO:0000313" key="11">
    <source>
        <dbReference type="Proteomes" id="UP000037460"/>
    </source>
</evidence>
<comment type="caution">
    <text evidence="10">The sequence shown here is derived from an EMBL/GenBank/DDBJ whole genome shotgun (WGS) entry which is preliminary data.</text>
</comment>
<evidence type="ECO:0000256" key="8">
    <source>
        <dbReference type="SAM" id="SignalP"/>
    </source>
</evidence>
<proteinExistence type="predicted"/>
<dbReference type="Gene3D" id="3.30.420.40">
    <property type="match status" value="2"/>
</dbReference>
<feature type="compositionally biased region" description="Basic and acidic residues" evidence="7">
    <location>
        <begin position="601"/>
        <end position="644"/>
    </location>
</feature>
<dbReference type="InterPro" id="IPR011009">
    <property type="entry name" value="Kinase-like_dom_sf"/>
</dbReference>
<dbReference type="Gene3D" id="3.30.200.20">
    <property type="entry name" value="Phosphorylase Kinase, domain 1"/>
    <property type="match status" value="1"/>
</dbReference>
<dbReference type="SUPFAM" id="SSF56112">
    <property type="entry name" value="Protein kinase-like (PK-like)"/>
    <property type="match status" value="1"/>
</dbReference>
<name>A0A0M0J5Z8_9EUKA</name>
<dbReference type="GO" id="GO:0004713">
    <property type="term" value="F:protein tyrosine kinase activity"/>
    <property type="evidence" value="ECO:0007669"/>
    <property type="project" value="TreeGrafter"/>
</dbReference>
<dbReference type="InterPro" id="IPR050494">
    <property type="entry name" value="Ser_Thr_dual-spec_kinase"/>
</dbReference>
<keyword evidence="3 6" id="KW-0547">Nucleotide-binding</keyword>
<dbReference type="GO" id="GO:0004674">
    <property type="term" value="F:protein serine/threonine kinase activity"/>
    <property type="evidence" value="ECO:0007669"/>
    <property type="project" value="UniProtKB-KW"/>
</dbReference>
<feature type="chain" id="PRO_5005601441" evidence="8">
    <location>
        <begin position="19"/>
        <end position="972"/>
    </location>
</feature>
<dbReference type="CDD" id="cd17055">
    <property type="entry name" value="Ubl_AtNPL4_like"/>
    <property type="match status" value="1"/>
</dbReference>
<dbReference type="PANTHER" id="PTHR24058">
    <property type="entry name" value="DUAL SPECIFICITY PROTEIN KINASE"/>
    <property type="match status" value="1"/>
</dbReference>
<evidence type="ECO:0000256" key="7">
    <source>
        <dbReference type="SAM" id="MobiDB-lite"/>
    </source>
</evidence>
<dbReference type="Proteomes" id="UP000037460">
    <property type="component" value="Unassembled WGS sequence"/>
</dbReference>
<dbReference type="AlphaFoldDB" id="A0A0M0J5Z8"/>
<dbReference type="PROSITE" id="PS00107">
    <property type="entry name" value="PROTEIN_KINASE_ATP"/>
    <property type="match status" value="1"/>
</dbReference>
<feature type="domain" description="Protein kinase" evidence="9">
    <location>
        <begin position="386"/>
        <end position="641"/>
    </location>
</feature>
<evidence type="ECO:0000259" key="9">
    <source>
        <dbReference type="PROSITE" id="PS50011"/>
    </source>
</evidence>
<evidence type="ECO:0000256" key="4">
    <source>
        <dbReference type="ARBA" id="ARBA00022777"/>
    </source>
</evidence>
<feature type="region of interest" description="Disordered" evidence="7">
    <location>
        <begin position="123"/>
        <end position="149"/>
    </location>
</feature>
<feature type="region of interest" description="Disordered" evidence="7">
    <location>
        <begin position="594"/>
        <end position="680"/>
    </location>
</feature>
<feature type="signal peptide" evidence="8">
    <location>
        <begin position="1"/>
        <end position="18"/>
    </location>
</feature>
<accession>A0A0M0J5Z8</accession>
<evidence type="ECO:0000313" key="10">
    <source>
        <dbReference type="EMBL" id="KOO21905.1"/>
    </source>
</evidence>
<sequence>MALGVVLLQVTLLTSVVLDPRVPRPAAQRPLPLLRFVGGDDGSSPITIRVRTRDGPKRATLPSADATLADLEKALRQEHRLPVQPGQLCRAPAGAEPLSEADGARSLRELGIVHGAMLHLTAAASAPPPPTSDASTTSTGAARSRRRKHTTMANFEAERSQYEVVLDTPKPASCSYVAVERQAAKRFSDYLLDLEFETRRVALLFGRWERATSPDGKGGVHVDVVYEPPQTCSPTEVSIDDDAAGTDELMRAHAIAKGLGLSLVGVAYAHPPRFHAMEALELAFLARQRAKAIEADVAAAQLFVGMRFRPVYDDEPLDADVTAEVYQPTEQLCQLVLERDVVRNGGVLEGSGQLRLDAASNGADNELGDLIVAVSDAISTGTGTEYEVIGHLGSGTFGQVLKVKQVTNGAVFALKVIRNRRAFRRQAQTEAFDARALVVQLYDHFVFQSHLCLLFEPLGVNLLQLLQQNKCIGLSTSLIRYFCKQLLQVLTLLSDMGICHCDLKPENILLQNLQSPAIKLIDFGSACYARQTVHSYIQSRFYRSPEVLLGLPYGCPIDIWSMGTIVAELFLGLPLFPGESSASMNTWVETGYMSEPAPSEPKGKARKEAKAGKAGKAIKEAKESNEPKEPKEPKVPKAPKESGASKRTAGGGGGGSSKRKKGDDADEDIMRAGTPDVDEDVDLVSRTNPAIGAAVVVIHPGSTSLRIGLGEALTPRVIPHCIAYRRKAVSAPSSARSDGSGTAIAQRLESSLAPLARQLRLGVQFVGEDYPPVAPSARALPPSRPHAFLDAAPKTAAAVAAAVSTAAAAVAASASAARAHAKISVVGEDPPPPSFLVGEAALLAAHAEPDVWEVVYPLAWGALNTHGTGLSERALYSAIEQIWRCAICGGGGEPGLDVRPAALAGTCAVLALPDLFDRRMGAELLQLLLAPSGLGLKAALVHEEAACAAFGAGVGSACVVDVGNQRASVRCS</sequence>
<dbReference type="PANTHER" id="PTHR24058:SF17">
    <property type="entry name" value="HOMEODOMAIN INTERACTING PROTEIN KINASE, ISOFORM D"/>
    <property type="match status" value="1"/>
</dbReference>
<evidence type="ECO:0000256" key="2">
    <source>
        <dbReference type="ARBA" id="ARBA00022679"/>
    </source>
</evidence>
<keyword evidence="4 10" id="KW-0418">Kinase</keyword>
<keyword evidence="11" id="KW-1185">Reference proteome</keyword>
<keyword evidence="8" id="KW-0732">Signal</keyword>
<dbReference type="InterPro" id="IPR017441">
    <property type="entry name" value="Protein_kinase_ATP_BS"/>
</dbReference>
<protein>
    <submittedName>
        <fullName evidence="10">Kinase-like protein</fullName>
    </submittedName>
</protein>
<gene>
    <name evidence="10" type="ORF">Ctob_002674</name>
</gene>
<dbReference type="Pfam" id="PF00069">
    <property type="entry name" value="Pkinase"/>
    <property type="match status" value="1"/>
</dbReference>
<dbReference type="GO" id="GO:0005737">
    <property type="term" value="C:cytoplasm"/>
    <property type="evidence" value="ECO:0007669"/>
    <property type="project" value="TreeGrafter"/>
</dbReference>
<dbReference type="EMBL" id="JWZX01003324">
    <property type="protein sequence ID" value="KOO21905.1"/>
    <property type="molecule type" value="Genomic_DNA"/>
</dbReference>
<dbReference type="PROSITE" id="PS50011">
    <property type="entry name" value="PROTEIN_KINASE_DOM"/>
    <property type="match status" value="1"/>
</dbReference>
<dbReference type="Gene3D" id="1.10.510.10">
    <property type="entry name" value="Transferase(Phosphotransferase) domain 1"/>
    <property type="match status" value="1"/>
</dbReference>
<dbReference type="Gene3D" id="3.10.20.90">
    <property type="entry name" value="Phosphatidylinositol 3-kinase Catalytic Subunit, Chain A, domain 1"/>
    <property type="match status" value="1"/>
</dbReference>
<keyword evidence="5 6" id="KW-0067">ATP-binding</keyword>
<organism evidence="10 11">
    <name type="scientific">Chrysochromulina tobinii</name>
    <dbReference type="NCBI Taxonomy" id="1460289"/>
    <lineage>
        <taxon>Eukaryota</taxon>
        <taxon>Haptista</taxon>
        <taxon>Haptophyta</taxon>
        <taxon>Prymnesiophyceae</taxon>
        <taxon>Prymnesiales</taxon>
        <taxon>Chrysochromulinaceae</taxon>
        <taxon>Chrysochromulina</taxon>
    </lineage>
</organism>
<dbReference type="InterPro" id="IPR008271">
    <property type="entry name" value="Ser/Thr_kinase_AS"/>
</dbReference>